<name>A0A5J5IFC4_9BACT</name>
<keyword evidence="2" id="KW-1185">Reference proteome</keyword>
<organism evidence="1 2">
    <name type="scientific">Ginsengibacter hankyongi</name>
    <dbReference type="NCBI Taxonomy" id="2607284"/>
    <lineage>
        <taxon>Bacteria</taxon>
        <taxon>Pseudomonadati</taxon>
        <taxon>Bacteroidota</taxon>
        <taxon>Chitinophagia</taxon>
        <taxon>Chitinophagales</taxon>
        <taxon>Chitinophagaceae</taxon>
        <taxon>Ginsengibacter</taxon>
    </lineage>
</organism>
<dbReference type="Proteomes" id="UP000326903">
    <property type="component" value="Unassembled WGS sequence"/>
</dbReference>
<sequence>MKKIFRLRVFILTFCCFTSLIIKSESSICKLTCTNTCKNLYKQSLILLETHEEEGYPYDGLFIKI</sequence>
<accession>A0A5J5IFC4</accession>
<evidence type="ECO:0000313" key="2">
    <source>
        <dbReference type="Proteomes" id="UP000326903"/>
    </source>
</evidence>
<reference evidence="1 2" key="1">
    <citation type="submission" date="2019-09" db="EMBL/GenBank/DDBJ databases">
        <title>Draft genome sequence of Ginsengibacter sp. BR5-29.</title>
        <authorList>
            <person name="Im W.-T."/>
        </authorList>
    </citation>
    <scope>NUCLEOTIDE SEQUENCE [LARGE SCALE GENOMIC DNA]</scope>
    <source>
        <strain evidence="1 2">BR5-29</strain>
    </source>
</reference>
<dbReference type="AlphaFoldDB" id="A0A5J5IFC4"/>
<proteinExistence type="predicted"/>
<gene>
    <name evidence="1" type="ORF">FW778_21165</name>
</gene>
<evidence type="ECO:0000313" key="1">
    <source>
        <dbReference type="EMBL" id="KAA9035473.1"/>
    </source>
</evidence>
<protein>
    <submittedName>
        <fullName evidence="1">Uncharacterized protein</fullName>
    </submittedName>
</protein>
<comment type="caution">
    <text evidence="1">The sequence shown here is derived from an EMBL/GenBank/DDBJ whole genome shotgun (WGS) entry which is preliminary data.</text>
</comment>
<dbReference type="EMBL" id="VYQF01000012">
    <property type="protein sequence ID" value="KAA9035473.1"/>
    <property type="molecule type" value="Genomic_DNA"/>
</dbReference>
<dbReference type="RefSeq" id="WP_150416894.1">
    <property type="nucleotide sequence ID" value="NZ_VYQF01000012.1"/>
</dbReference>